<dbReference type="Proteomes" id="UP000275385">
    <property type="component" value="Unassembled WGS sequence"/>
</dbReference>
<accession>A0A420Y0S7</accession>
<protein>
    <submittedName>
        <fullName evidence="1">Uncharacterized protein</fullName>
    </submittedName>
</protein>
<organism evidence="1 2">
    <name type="scientific">Coniochaeta pulveracea</name>
    <dbReference type="NCBI Taxonomy" id="177199"/>
    <lineage>
        <taxon>Eukaryota</taxon>
        <taxon>Fungi</taxon>
        <taxon>Dikarya</taxon>
        <taxon>Ascomycota</taxon>
        <taxon>Pezizomycotina</taxon>
        <taxon>Sordariomycetes</taxon>
        <taxon>Sordariomycetidae</taxon>
        <taxon>Coniochaetales</taxon>
        <taxon>Coniochaetaceae</taxon>
        <taxon>Coniochaeta</taxon>
    </lineage>
</organism>
<reference evidence="1 2" key="1">
    <citation type="submission" date="2018-08" db="EMBL/GenBank/DDBJ databases">
        <title>Draft genome of the lignicolous fungus Coniochaeta pulveracea.</title>
        <authorList>
            <person name="Borstlap C.J."/>
            <person name="De Witt R.N."/>
            <person name="Botha A."/>
            <person name="Volschenk H."/>
        </authorList>
    </citation>
    <scope>NUCLEOTIDE SEQUENCE [LARGE SCALE GENOMIC DNA]</scope>
    <source>
        <strain evidence="1 2">CAB683</strain>
    </source>
</reference>
<evidence type="ECO:0000313" key="2">
    <source>
        <dbReference type="Proteomes" id="UP000275385"/>
    </source>
</evidence>
<name>A0A420Y0S7_9PEZI</name>
<gene>
    <name evidence="1" type="ORF">DL546_005334</name>
</gene>
<evidence type="ECO:0000313" key="1">
    <source>
        <dbReference type="EMBL" id="RKU41534.1"/>
    </source>
</evidence>
<dbReference type="AlphaFoldDB" id="A0A420Y0S7"/>
<dbReference type="EMBL" id="QVQW01000073">
    <property type="protein sequence ID" value="RKU41534.1"/>
    <property type="molecule type" value="Genomic_DNA"/>
</dbReference>
<comment type="caution">
    <text evidence="1">The sequence shown here is derived from an EMBL/GenBank/DDBJ whole genome shotgun (WGS) entry which is preliminary data.</text>
</comment>
<sequence>MAAKGRSLYLQRGLSSRPHSQVPTAHLAAHRIIYLTLVVMWESEAPPFSILGNTAHDPTVHVMWDSGSVPVLAEDPDYLLSKWSPFFSRYDVPLRAATDSRLASSLHS</sequence>
<proteinExistence type="predicted"/>
<keyword evidence="2" id="KW-1185">Reference proteome</keyword>